<organism evidence="1 2">
    <name type="scientific">Ameiurus melas</name>
    <name type="common">Black bullhead</name>
    <name type="synonym">Silurus melas</name>
    <dbReference type="NCBI Taxonomy" id="219545"/>
    <lineage>
        <taxon>Eukaryota</taxon>
        <taxon>Metazoa</taxon>
        <taxon>Chordata</taxon>
        <taxon>Craniata</taxon>
        <taxon>Vertebrata</taxon>
        <taxon>Euteleostomi</taxon>
        <taxon>Actinopterygii</taxon>
        <taxon>Neopterygii</taxon>
        <taxon>Teleostei</taxon>
        <taxon>Ostariophysi</taxon>
        <taxon>Siluriformes</taxon>
        <taxon>Ictaluridae</taxon>
        <taxon>Ameiurus</taxon>
    </lineage>
</organism>
<evidence type="ECO:0000313" key="1">
    <source>
        <dbReference type="EMBL" id="KAF4080378.1"/>
    </source>
</evidence>
<evidence type="ECO:0000313" key="2">
    <source>
        <dbReference type="Proteomes" id="UP000593565"/>
    </source>
</evidence>
<sequence length="88" mass="9394">MKKNETEGNKLSQFKLVLLGLLGDSAVGKSSLVLHFAKGQFNQFQECTVGAKSLPKSVTQASGVARGCNQAMQLTEMGPPSMRDSECC</sequence>
<dbReference type="EMBL" id="JAAGNN010000014">
    <property type="protein sequence ID" value="KAF4080378.1"/>
    <property type="molecule type" value="Genomic_DNA"/>
</dbReference>
<proteinExistence type="predicted"/>
<protein>
    <submittedName>
        <fullName evidence="1">Uncharacterized protein</fullName>
    </submittedName>
</protein>
<reference evidence="1 2" key="1">
    <citation type="submission" date="2020-02" db="EMBL/GenBank/DDBJ databases">
        <title>A chromosome-scale genome assembly of the black bullhead catfish (Ameiurus melas).</title>
        <authorList>
            <person name="Wen M."/>
            <person name="Zham M."/>
            <person name="Cabau C."/>
            <person name="Klopp C."/>
            <person name="Donnadieu C."/>
            <person name="Roques C."/>
            <person name="Bouchez O."/>
            <person name="Lampietro C."/>
            <person name="Jouanno E."/>
            <person name="Herpin A."/>
            <person name="Louis A."/>
            <person name="Berthelot C."/>
            <person name="Parey E."/>
            <person name="Roest-Crollius H."/>
            <person name="Braasch I."/>
            <person name="Postlethwait J."/>
            <person name="Robinson-Rechavi M."/>
            <person name="Echchiki A."/>
            <person name="Begum T."/>
            <person name="Montfort J."/>
            <person name="Schartl M."/>
            <person name="Bobe J."/>
            <person name="Guiguen Y."/>
        </authorList>
    </citation>
    <scope>NUCLEOTIDE SEQUENCE [LARGE SCALE GENOMIC DNA]</scope>
    <source>
        <strain evidence="1">M_S1</strain>
        <tissue evidence="1">Blood</tissue>
    </source>
</reference>
<gene>
    <name evidence="1" type="ORF">AMELA_G00169750</name>
</gene>
<keyword evidence="2" id="KW-1185">Reference proteome</keyword>
<dbReference type="Gene3D" id="3.40.50.300">
    <property type="entry name" value="P-loop containing nucleotide triphosphate hydrolases"/>
    <property type="match status" value="1"/>
</dbReference>
<dbReference type="InterPro" id="IPR027417">
    <property type="entry name" value="P-loop_NTPase"/>
</dbReference>
<dbReference type="Proteomes" id="UP000593565">
    <property type="component" value="Unassembled WGS sequence"/>
</dbReference>
<dbReference type="SUPFAM" id="SSF52540">
    <property type="entry name" value="P-loop containing nucleoside triphosphate hydrolases"/>
    <property type="match status" value="1"/>
</dbReference>
<accession>A0A7J6AG02</accession>
<dbReference type="AlphaFoldDB" id="A0A7J6AG02"/>
<name>A0A7J6AG02_AMEME</name>
<dbReference type="Pfam" id="PF08477">
    <property type="entry name" value="Roc"/>
    <property type="match status" value="1"/>
</dbReference>
<comment type="caution">
    <text evidence="1">The sequence shown here is derived from an EMBL/GenBank/DDBJ whole genome shotgun (WGS) entry which is preliminary data.</text>
</comment>